<dbReference type="Gene3D" id="3.40.50.720">
    <property type="entry name" value="NAD(P)-binding Rossmann-like Domain"/>
    <property type="match status" value="1"/>
</dbReference>
<dbReference type="InterPro" id="IPR036291">
    <property type="entry name" value="NAD(P)-bd_dom_sf"/>
</dbReference>
<accession>A0A6J6VZZ1</accession>
<gene>
    <name evidence="1" type="ORF">UFOPK2958_00202</name>
</gene>
<proteinExistence type="predicted"/>
<protein>
    <submittedName>
        <fullName evidence="1">Unannotated protein</fullName>
    </submittedName>
</protein>
<reference evidence="1" key="1">
    <citation type="submission" date="2020-05" db="EMBL/GenBank/DDBJ databases">
        <authorList>
            <person name="Chiriac C."/>
            <person name="Salcher M."/>
            <person name="Ghai R."/>
            <person name="Kavagutti S V."/>
        </authorList>
    </citation>
    <scope>NUCLEOTIDE SEQUENCE</scope>
</reference>
<dbReference type="Pfam" id="PF11017">
    <property type="entry name" value="DUF2855"/>
    <property type="match status" value="1"/>
</dbReference>
<evidence type="ECO:0000313" key="1">
    <source>
        <dbReference type="EMBL" id="CAB4776077.1"/>
    </source>
</evidence>
<dbReference type="AlphaFoldDB" id="A0A6J6VZZ1"/>
<dbReference type="Gene3D" id="3.90.180.10">
    <property type="entry name" value="Medium-chain alcohol dehydrogenases, catalytic domain"/>
    <property type="match status" value="1"/>
</dbReference>
<dbReference type="SUPFAM" id="SSF51735">
    <property type="entry name" value="NAD(P)-binding Rossmann-fold domains"/>
    <property type="match status" value="1"/>
</dbReference>
<name>A0A6J6VZZ1_9ZZZZ</name>
<sequence>MSTFLEISRASMHEATMQDSPAAELGPNQVRLSVDRFGITANNITYGVFGVMMRYWEFFPAADGEHGRLPVWGFGTVVESRHPDIATGRRLYGYWPLGTELVVTAGRMDERSFVDVAERRRDLPTPYNRYIFTDSDPAYRAEREDMQVLLWPLFYTSFMVEDFLDDNANFGAATTVISSASSKTAIGAAYLLKRRGASKVIGLTSASNVEFTKSLGCYDEVLNYDEIESLPTVLTTYVDISGNRDVLQRVHHHFADKLTYSMIVGDTHWDAEAKLELPAVGPKPEFLFAPVQMAKRIKDWGRDELENKVMASWHDFTDWSTTWLEAREARGPEAIAAAYHDVLNGRVGPTVGMVCTF</sequence>
<dbReference type="InterPro" id="IPR021276">
    <property type="entry name" value="DUF2855"/>
</dbReference>
<dbReference type="EMBL" id="CAFAAB010000011">
    <property type="protein sequence ID" value="CAB4776077.1"/>
    <property type="molecule type" value="Genomic_DNA"/>
</dbReference>
<organism evidence="1">
    <name type="scientific">freshwater metagenome</name>
    <dbReference type="NCBI Taxonomy" id="449393"/>
    <lineage>
        <taxon>unclassified sequences</taxon>
        <taxon>metagenomes</taxon>
        <taxon>ecological metagenomes</taxon>
    </lineage>
</organism>